<feature type="compositionally biased region" description="Pro residues" evidence="1">
    <location>
        <begin position="257"/>
        <end position="272"/>
    </location>
</feature>
<feature type="compositionally biased region" description="Pro residues" evidence="1">
    <location>
        <begin position="230"/>
        <end position="240"/>
    </location>
</feature>
<dbReference type="Proteomes" id="UP001385951">
    <property type="component" value="Unassembled WGS sequence"/>
</dbReference>
<reference evidence="2 3" key="1">
    <citation type="submission" date="2022-09" db="EMBL/GenBank/DDBJ databases">
        <authorList>
            <person name="Palmer J.M."/>
        </authorList>
    </citation>
    <scope>NUCLEOTIDE SEQUENCE [LARGE SCALE GENOMIC DNA]</scope>
    <source>
        <strain evidence="2 3">DSM 7382</strain>
    </source>
</reference>
<feature type="compositionally biased region" description="Low complexity" evidence="1">
    <location>
        <begin position="17"/>
        <end position="38"/>
    </location>
</feature>
<feature type="compositionally biased region" description="Low complexity" evidence="1">
    <location>
        <begin position="379"/>
        <end position="394"/>
    </location>
</feature>
<gene>
    <name evidence="2" type="ORF">QCA50_000827</name>
</gene>
<protein>
    <submittedName>
        <fullName evidence="2">Uncharacterized protein</fullName>
    </submittedName>
</protein>
<sequence>MPSSLAQEVTSSRRHTPVPVNRPRSRSPVGPRSRSPGNLGVPQRSHSQRTITSDRGSDRGNRTSDSGDISIRIEPPSGPGSAAFSPVVGDHSDLLSPNAVHAPLSQPSAPEPEVPTVPNSPATRHRYPSVGVMPSEPGGPPLGFMPTGVAGPYPNIVPNGSGGIPPPLAQSSPKQPIQNIYGGWNPDPRSAPMQRSSSAAGYGSESSGRHTRTQSLGQSQSRPGTAGPSVRPPSVRPPSAGPQQRVRTPQPAYETAPTPPHLKYPLPPPRPDPANMSPQSISSNISSGGHHRSLSMNAGSTPATAARPLSNGHRPKLRRVPSAESIMSATSKGEYSHYQPNEYVDAAFLASPDELTSIQSPTTAANTRANATFGAALANAGRSSSPAASFSTSSLPRSRKVSGPSRLR</sequence>
<proteinExistence type="predicted"/>
<name>A0AAW0GUB9_9APHY</name>
<feature type="compositionally biased region" description="Low complexity" evidence="1">
    <location>
        <begin position="196"/>
        <end position="206"/>
    </location>
</feature>
<comment type="caution">
    <text evidence="2">The sequence shown here is derived from an EMBL/GenBank/DDBJ whole genome shotgun (WGS) entry which is preliminary data.</text>
</comment>
<feature type="compositionally biased region" description="Polar residues" evidence="1">
    <location>
        <begin position="213"/>
        <end position="223"/>
    </location>
</feature>
<evidence type="ECO:0000313" key="3">
    <source>
        <dbReference type="Proteomes" id="UP001385951"/>
    </source>
</evidence>
<accession>A0AAW0GUB9</accession>
<evidence type="ECO:0000256" key="1">
    <source>
        <dbReference type="SAM" id="MobiDB-lite"/>
    </source>
</evidence>
<keyword evidence="3" id="KW-1185">Reference proteome</keyword>
<feature type="compositionally biased region" description="Polar residues" evidence="1">
    <location>
        <begin position="44"/>
        <end position="54"/>
    </location>
</feature>
<feature type="compositionally biased region" description="Polar residues" evidence="1">
    <location>
        <begin position="169"/>
        <end position="178"/>
    </location>
</feature>
<feature type="region of interest" description="Disordered" evidence="1">
    <location>
        <begin position="1"/>
        <end position="337"/>
    </location>
</feature>
<feature type="region of interest" description="Disordered" evidence="1">
    <location>
        <begin position="379"/>
        <end position="408"/>
    </location>
</feature>
<organism evidence="2 3">
    <name type="scientific">Cerrena zonata</name>
    <dbReference type="NCBI Taxonomy" id="2478898"/>
    <lineage>
        <taxon>Eukaryota</taxon>
        <taxon>Fungi</taxon>
        <taxon>Dikarya</taxon>
        <taxon>Basidiomycota</taxon>
        <taxon>Agaricomycotina</taxon>
        <taxon>Agaricomycetes</taxon>
        <taxon>Polyporales</taxon>
        <taxon>Cerrenaceae</taxon>
        <taxon>Cerrena</taxon>
    </lineage>
</organism>
<dbReference type="AlphaFoldDB" id="A0AAW0GUB9"/>
<feature type="compositionally biased region" description="Polar residues" evidence="1">
    <location>
        <begin position="294"/>
        <end position="303"/>
    </location>
</feature>
<feature type="compositionally biased region" description="Polar residues" evidence="1">
    <location>
        <begin position="1"/>
        <end position="10"/>
    </location>
</feature>
<evidence type="ECO:0000313" key="2">
    <source>
        <dbReference type="EMBL" id="KAK7696176.1"/>
    </source>
</evidence>
<dbReference type="EMBL" id="JASBNA010000001">
    <property type="protein sequence ID" value="KAK7696176.1"/>
    <property type="molecule type" value="Genomic_DNA"/>
</dbReference>